<protein>
    <submittedName>
        <fullName evidence="1">Uncharacterized protein</fullName>
    </submittedName>
</protein>
<evidence type="ECO:0000313" key="1">
    <source>
        <dbReference type="EMBL" id="PBJ95868.1"/>
    </source>
</evidence>
<proteinExistence type="predicted"/>
<dbReference type="AlphaFoldDB" id="A0A2A3M6Z2"/>
<sequence length="87" mass="8897">MSFIPSGVAAEISGACTGLFAGSPDPTGFSGGFRDCAVPVGAGKPAKRTAQAMIGLLVFPRIGHLSLCPTGLTCRQLPSRRSPHETL</sequence>
<comment type="caution">
    <text evidence="1">The sequence shown here is derived from an EMBL/GenBank/DDBJ whole genome shotgun (WGS) entry which is preliminary data.</text>
</comment>
<accession>A0A2A3M6Z2</accession>
<reference evidence="1 2" key="1">
    <citation type="submission" date="2017-09" db="EMBL/GenBank/DDBJ databases">
        <authorList>
            <person name="Ehlers B."/>
            <person name="Leendertz F.H."/>
        </authorList>
    </citation>
    <scope>NUCLEOTIDE SEQUENCE [LARGE SCALE GENOMIC DNA]</scope>
    <source>
        <strain evidence="1 2">DJ-1</strain>
    </source>
</reference>
<name>A0A2A3M6Z2_PSEDL</name>
<organism evidence="1 2">
    <name type="scientific">Pseudomonas plecoglossicida</name>
    <dbReference type="NCBI Taxonomy" id="70775"/>
    <lineage>
        <taxon>Bacteria</taxon>
        <taxon>Pseudomonadati</taxon>
        <taxon>Pseudomonadota</taxon>
        <taxon>Gammaproteobacteria</taxon>
        <taxon>Pseudomonadales</taxon>
        <taxon>Pseudomonadaceae</taxon>
        <taxon>Pseudomonas</taxon>
    </lineage>
</organism>
<evidence type="ECO:0000313" key="2">
    <source>
        <dbReference type="Proteomes" id="UP000218102"/>
    </source>
</evidence>
<gene>
    <name evidence="1" type="ORF">CMV24_08435</name>
</gene>
<dbReference type="EMBL" id="NTME01000007">
    <property type="protein sequence ID" value="PBJ95868.1"/>
    <property type="molecule type" value="Genomic_DNA"/>
</dbReference>
<dbReference type="Proteomes" id="UP000218102">
    <property type="component" value="Unassembled WGS sequence"/>
</dbReference>